<organism evidence="1 2">
    <name type="scientific">Dissostichus mawsoni</name>
    <name type="common">Antarctic cod</name>
    <dbReference type="NCBI Taxonomy" id="36200"/>
    <lineage>
        <taxon>Eukaryota</taxon>
        <taxon>Metazoa</taxon>
        <taxon>Chordata</taxon>
        <taxon>Craniata</taxon>
        <taxon>Vertebrata</taxon>
        <taxon>Euteleostomi</taxon>
        <taxon>Actinopterygii</taxon>
        <taxon>Neopterygii</taxon>
        <taxon>Teleostei</taxon>
        <taxon>Neoteleostei</taxon>
        <taxon>Acanthomorphata</taxon>
        <taxon>Eupercaria</taxon>
        <taxon>Perciformes</taxon>
        <taxon>Notothenioidei</taxon>
        <taxon>Nototheniidae</taxon>
        <taxon>Dissostichus</taxon>
    </lineage>
</organism>
<name>A0A7J5XXZ5_DISMA</name>
<keyword evidence="2" id="KW-1185">Reference proteome</keyword>
<reference evidence="1 2" key="1">
    <citation type="submission" date="2020-03" db="EMBL/GenBank/DDBJ databases">
        <title>Dissostichus mawsoni Genome sequencing and assembly.</title>
        <authorList>
            <person name="Park H."/>
        </authorList>
    </citation>
    <scope>NUCLEOTIDE SEQUENCE [LARGE SCALE GENOMIC DNA]</scope>
    <source>
        <strain evidence="1">DM0001</strain>
        <tissue evidence="1">Muscle</tissue>
    </source>
</reference>
<protein>
    <submittedName>
        <fullName evidence="1">Uncharacterized protein</fullName>
    </submittedName>
</protein>
<dbReference type="OrthoDB" id="10591110at2759"/>
<evidence type="ECO:0000313" key="2">
    <source>
        <dbReference type="Proteomes" id="UP000518266"/>
    </source>
</evidence>
<evidence type="ECO:0000313" key="1">
    <source>
        <dbReference type="EMBL" id="KAF3841741.1"/>
    </source>
</evidence>
<dbReference type="EMBL" id="JAAKFY010000019">
    <property type="protein sequence ID" value="KAF3841741.1"/>
    <property type="molecule type" value="Genomic_DNA"/>
</dbReference>
<accession>A0A7J5XXZ5</accession>
<proteinExistence type="predicted"/>
<gene>
    <name evidence="1" type="ORF">F7725_023692</name>
</gene>
<dbReference type="Proteomes" id="UP000518266">
    <property type="component" value="Unassembled WGS sequence"/>
</dbReference>
<dbReference type="AlphaFoldDB" id="A0A7J5XXZ5"/>
<comment type="caution">
    <text evidence="1">The sequence shown here is derived from an EMBL/GenBank/DDBJ whole genome shotgun (WGS) entry which is preliminary data.</text>
</comment>
<sequence>MYKHGTKRRMKACITKGHVCEEEQFLASRCYREGMNVQEEMKQRYNVPSGALVFEVRLLDASAEGEQVTAALNPLSQLCAGQSGGQDGEEVTEHQGVQLSDGVHLPADLPLLLIGQDVTESHDSLNIIQSIAQRITLRKCCNKDSNQQRAFLLLHSHTAGAHTPVLEPHLYLSLAQAEHVGHLHTAAAREVPTEVELFLELQHLLARVIQAWHCSSPTENRASFPGTSASL</sequence>